<organism evidence="1 2">
    <name type="scientific">Adiantum capillus-veneris</name>
    <name type="common">Maidenhair fern</name>
    <dbReference type="NCBI Taxonomy" id="13818"/>
    <lineage>
        <taxon>Eukaryota</taxon>
        <taxon>Viridiplantae</taxon>
        <taxon>Streptophyta</taxon>
        <taxon>Embryophyta</taxon>
        <taxon>Tracheophyta</taxon>
        <taxon>Polypodiopsida</taxon>
        <taxon>Polypodiidae</taxon>
        <taxon>Polypodiales</taxon>
        <taxon>Pteridineae</taxon>
        <taxon>Pteridaceae</taxon>
        <taxon>Vittarioideae</taxon>
        <taxon>Adiantum</taxon>
    </lineage>
</organism>
<proteinExistence type="predicted"/>
<keyword evidence="2" id="KW-1185">Reference proteome</keyword>
<dbReference type="EMBL" id="JABFUD020000017">
    <property type="protein sequence ID" value="KAI5067495.1"/>
    <property type="molecule type" value="Genomic_DNA"/>
</dbReference>
<dbReference type="AlphaFoldDB" id="A0A9D4ZBF6"/>
<sequence length="301" mass="32583">MLCFFLHITDLSDITPRFAIEGCVLKDYGTYKLFDPKIVKFFKADLVDSHNSDTVTVVVGSSLISQFASFLSVGSFVRIEGSAIKTKNKADGGTSPFSLYLDATSIVTCICSFPIHLSFYPETKIRFFLDEAASAGLGGAKSYLGTLAFVVIKSENFEIYANSIRGELLVADGCAPKDRATVFGVLHFSNINGVLLETLCATCKSNKVHKTTEGLFCITCQKTTTSYEIPRLQVKIKPSEGPVISAQLVGLIVDEVLALGNTFQSLYSKNPLVARKILASTTRTGTFKISLAGNLTAFYPG</sequence>
<comment type="caution">
    <text evidence="1">The sequence shown here is derived from an EMBL/GenBank/DDBJ whole genome shotgun (WGS) entry which is preliminary data.</text>
</comment>
<accession>A0A9D4ZBF6</accession>
<protein>
    <submittedName>
        <fullName evidence="1">Uncharacterized protein</fullName>
    </submittedName>
</protein>
<reference evidence="1" key="1">
    <citation type="submission" date="2021-01" db="EMBL/GenBank/DDBJ databases">
        <title>Adiantum capillus-veneris genome.</title>
        <authorList>
            <person name="Fang Y."/>
            <person name="Liao Q."/>
        </authorList>
    </citation>
    <scope>NUCLEOTIDE SEQUENCE</scope>
    <source>
        <strain evidence="1">H3</strain>
        <tissue evidence="1">Leaf</tissue>
    </source>
</reference>
<dbReference type="Proteomes" id="UP000886520">
    <property type="component" value="Chromosome 17"/>
</dbReference>
<name>A0A9D4ZBF6_ADICA</name>
<dbReference type="OrthoDB" id="1997725at2759"/>
<evidence type="ECO:0000313" key="1">
    <source>
        <dbReference type="EMBL" id="KAI5067495.1"/>
    </source>
</evidence>
<gene>
    <name evidence="1" type="ORF">GOP47_0018023</name>
</gene>
<evidence type="ECO:0000313" key="2">
    <source>
        <dbReference type="Proteomes" id="UP000886520"/>
    </source>
</evidence>